<dbReference type="Proteomes" id="UP001434883">
    <property type="component" value="Unassembled WGS sequence"/>
</dbReference>
<dbReference type="SUPFAM" id="SSF49562">
    <property type="entry name" value="C2 domain (Calcium/lipid-binding domain, CaLB)"/>
    <property type="match status" value="1"/>
</dbReference>
<feature type="region of interest" description="Disordered" evidence="2">
    <location>
        <begin position="63"/>
        <end position="101"/>
    </location>
</feature>
<dbReference type="InterPro" id="IPR035892">
    <property type="entry name" value="C2_domain_sf"/>
</dbReference>
<evidence type="ECO:0000256" key="1">
    <source>
        <dbReference type="ARBA" id="ARBA00022723"/>
    </source>
</evidence>
<protein>
    <recommendedName>
        <fullName evidence="5">C2 domain-containing protein</fullName>
    </recommendedName>
</protein>
<feature type="compositionally biased region" description="Basic and acidic residues" evidence="2">
    <location>
        <begin position="66"/>
        <end position="76"/>
    </location>
</feature>
<sequence length="200" mass="21846">MPSPSSSAASPSSMPHTAAPPPPSPVKISMQEHFAINVCPGPILPIPQISDFFPRFHDYPCTPPPPREKKILKEETFNGETGGGFKDGERRGENDGDREEVFDSDDDDIIAVFVLCFSAYLGTLEFTLLFDQENNCLHCTIHKAKGHIDVNFDLPVHVSVCMCPQGLKAMDSNGLADPYVKLHLLPGASKVTAPTQQQLM</sequence>
<dbReference type="EMBL" id="JAHRIN010025582">
    <property type="protein sequence ID" value="MEQ2199952.1"/>
    <property type="molecule type" value="Genomic_DNA"/>
</dbReference>
<keyword evidence="4" id="KW-1185">Reference proteome</keyword>
<comment type="caution">
    <text evidence="3">The sequence shown here is derived from an EMBL/GenBank/DDBJ whole genome shotgun (WGS) entry which is preliminary data.</text>
</comment>
<dbReference type="PANTHER" id="PTHR45729">
    <property type="entry name" value="RABPHILIN, ISOFORM A"/>
    <property type="match status" value="1"/>
</dbReference>
<evidence type="ECO:0000256" key="2">
    <source>
        <dbReference type="SAM" id="MobiDB-lite"/>
    </source>
</evidence>
<feature type="region of interest" description="Disordered" evidence="2">
    <location>
        <begin position="1"/>
        <end position="27"/>
    </location>
</feature>
<reference evidence="3 4" key="1">
    <citation type="submission" date="2021-06" db="EMBL/GenBank/DDBJ databases">
        <authorList>
            <person name="Palmer J.M."/>
        </authorList>
    </citation>
    <scope>NUCLEOTIDE SEQUENCE [LARGE SCALE GENOMIC DNA]</scope>
    <source>
        <strain evidence="3 4">XC_2019</strain>
        <tissue evidence="3">Muscle</tissue>
    </source>
</reference>
<accession>A0ABV0QVT5</accession>
<organism evidence="3 4">
    <name type="scientific">Xenoophorus captivus</name>
    <dbReference type="NCBI Taxonomy" id="1517983"/>
    <lineage>
        <taxon>Eukaryota</taxon>
        <taxon>Metazoa</taxon>
        <taxon>Chordata</taxon>
        <taxon>Craniata</taxon>
        <taxon>Vertebrata</taxon>
        <taxon>Euteleostomi</taxon>
        <taxon>Actinopterygii</taxon>
        <taxon>Neopterygii</taxon>
        <taxon>Teleostei</taxon>
        <taxon>Neoteleostei</taxon>
        <taxon>Acanthomorphata</taxon>
        <taxon>Ovalentaria</taxon>
        <taxon>Atherinomorphae</taxon>
        <taxon>Cyprinodontiformes</taxon>
        <taxon>Goodeidae</taxon>
        <taxon>Xenoophorus</taxon>
    </lineage>
</organism>
<gene>
    <name evidence="3" type="ORF">XENOCAPTIV_017923</name>
</gene>
<dbReference type="InterPro" id="IPR043566">
    <property type="entry name" value="Rabphilin/DOC2/Noc2"/>
</dbReference>
<dbReference type="PANTHER" id="PTHR45729:SF11">
    <property type="entry name" value="DOUBLE C2-LIKE DOMAINS, DELTA"/>
    <property type="match status" value="1"/>
</dbReference>
<keyword evidence="1" id="KW-0479">Metal-binding</keyword>
<evidence type="ECO:0000313" key="3">
    <source>
        <dbReference type="EMBL" id="MEQ2199952.1"/>
    </source>
</evidence>
<dbReference type="Gene3D" id="2.60.40.150">
    <property type="entry name" value="C2 domain"/>
    <property type="match status" value="1"/>
</dbReference>
<name>A0ABV0QVT5_9TELE</name>
<evidence type="ECO:0008006" key="5">
    <source>
        <dbReference type="Google" id="ProtNLM"/>
    </source>
</evidence>
<feature type="compositionally biased region" description="Low complexity" evidence="2">
    <location>
        <begin position="1"/>
        <end position="17"/>
    </location>
</feature>
<proteinExistence type="predicted"/>
<feature type="compositionally biased region" description="Basic and acidic residues" evidence="2">
    <location>
        <begin position="86"/>
        <end position="101"/>
    </location>
</feature>
<evidence type="ECO:0000313" key="4">
    <source>
        <dbReference type="Proteomes" id="UP001434883"/>
    </source>
</evidence>